<accession>A0ACB9E3Z4</accession>
<dbReference type="Proteomes" id="UP001055811">
    <property type="component" value="Linkage Group LG04"/>
</dbReference>
<dbReference type="EMBL" id="CM042012">
    <property type="protein sequence ID" value="KAI3753555.1"/>
    <property type="molecule type" value="Genomic_DNA"/>
</dbReference>
<reference evidence="2" key="1">
    <citation type="journal article" date="2022" name="Mol. Ecol. Resour.">
        <title>The genomes of chicory, endive, great burdock and yacon provide insights into Asteraceae palaeo-polyploidization history and plant inulin production.</title>
        <authorList>
            <person name="Fan W."/>
            <person name="Wang S."/>
            <person name="Wang H."/>
            <person name="Wang A."/>
            <person name="Jiang F."/>
            <person name="Liu H."/>
            <person name="Zhao H."/>
            <person name="Xu D."/>
            <person name="Zhang Y."/>
        </authorList>
    </citation>
    <scope>NUCLEOTIDE SEQUENCE [LARGE SCALE GENOMIC DNA]</scope>
    <source>
        <strain evidence="2">cv. Punajuju</strain>
    </source>
</reference>
<gene>
    <name evidence="1" type="ORF">L2E82_25611</name>
</gene>
<comment type="caution">
    <text evidence="1">The sequence shown here is derived from an EMBL/GenBank/DDBJ whole genome shotgun (WGS) entry which is preliminary data.</text>
</comment>
<reference evidence="1 2" key="2">
    <citation type="journal article" date="2022" name="Mol. Ecol. Resour.">
        <title>The genomes of chicory, endive, great burdock and yacon provide insights into Asteraceae paleo-polyploidization history and plant inulin production.</title>
        <authorList>
            <person name="Fan W."/>
            <person name="Wang S."/>
            <person name="Wang H."/>
            <person name="Wang A."/>
            <person name="Jiang F."/>
            <person name="Liu H."/>
            <person name="Zhao H."/>
            <person name="Xu D."/>
            <person name="Zhang Y."/>
        </authorList>
    </citation>
    <scope>NUCLEOTIDE SEQUENCE [LARGE SCALE GENOMIC DNA]</scope>
    <source>
        <strain evidence="2">cv. Punajuju</strain>
        <tissue evidence="1">Leaves</tissue>
    </source>
</reference>
<organism evidence="1 2">
    <name type="scientific">Cichorium intybus</name>
    <name type="common">Chicory</name>
    <dbReference type="NCBI Taxonomy" id="13427"/>
    <lineage>
        <taxon>Eukaryota</taxon>
        <taxon>Viridiplantae</taxon>
        <taxon>Streptophyta</taxon>
        <taxon>Embryophyta</taxon>
        <taxon>Tracheophyta</taxon>
        <taxon>Spermatophyta</taxon>
        <taxon>Magnoliopsida</taxon>
        <taxon>eudicotyledons</taxon>
        <taxon>Gunneridae</taxon>
        <taxon>Pentapetalae</taxon>
        <taxon>asterids</taxon>
        <taxon>campanulids</taxon>
        <taxon>Asterales</taxon>
        <taxon>Asteraceae</taxon>
        <taxon>Cichorioideae</taxon>
        <taxon>Cichorieae</taxon>
        <taxon>Cichoriinae</taxon>
        <taxon>Cichorium</taxon>
    </lineage>
</organism>
<protein>
    <submittedName>
        <fullName evidence="1">Uncharacterized protein</fullName>
    </submittedName>
</protein>
<evidence type="ECO:0000313" key="2">
    <source>
        <dbReference type="Proteomes" id="UP001055811"/>
    </source>
</evidence>
<name>A0ACB9E3Z4_CICIN</name>
<proteinExistence type="predicted"/>
<keyword evidence="2" id="KW-1185">Reference proteome</keyword>
<sequence>MSLFNHLLYKSAYSSKDCGEGVESATLMGSEKDKIAVTGEAIDAIQLAKLLRKRVGCTEIVSLGPVMEEERPNATATAISRRQTVYYYPPNYNNYGVRYNVYEAPCNDDFSCTIN</sequence>
<evidence type="ECO:0000313" key="1">
    <source>
        <dbReference type="EMBL" id="KAI3753555.1"/>
    </source>
</evidence>